<proteinExistence type="predicted"/>
<evidence type="ECO:0000313" key="1">
    <source>
        <dbReference type="EMBL" id="GMG38957.1"/>
    </source>
</evidence>
<accession>A0A9W6Z1H0</accession>
<organism evidence="1 2">
    <name type="scientific">Ambrosiozyma monospora</name>
    <name type="common">Yeast</name>
    <name type="synonym">Endomycopsis monosporus</name>
    <dbReference type="NCBI Taxonomy" id="43982"/>
    <lineage>
        <taxon>Eukaryota</taxon>
        <taxon>Fungi</taxon>
        <taxon>Dikarya</taxon>
        <taxon>Ascomycota</taxon>
        <taxon>Saccharomycotina</taxon>
        <taxon>Pichiomycetes</taxon>
        <taxon>Pichiales</taxon>
        <taxon>Pichiaceae</taxon>
        <taxon>Ambrosiozyma</taxon>
    </lineage>
</organism>
<evidence type="ECO:0000313" key="2">
    <source>
        <dbReference type="Proteomes" id="UP001165063"/>
    </source>
</evidence>
<reference evidence="1" key="1">
    <citation type="submission" date="2023-04" db="EMBL/GenBank/DDBJ databases">
        <title>Ambrosiozyma monospora NBRC 1965.</title>
        <authorList>
            <person name="Ichikawa N."/>
            <person name="Sato H."/>
            <person name="Tonouchi N."/>
        </authorList>
    </citation>
    <scope>NUCLEOTIDE SEQUENCE</scope>
    <source>
        <strain evidence="1">NBRC 1965</strain>
    </source>
</reference>
<sequence length="443" mass="51560">MILANYNGYTLRNDKIRVRLINYPDHLALKYGNDTEMTKDFEKFKNIMQSLSLELMVLIIETAFEENVLEFVFPIIDKHYKRWNSMLVPATAKSNGWLCRTNLCLFSDVDHRLSDVTLSDGIFLRCLTLTERMERVSFTDQLDQLRLLEKPVSAKIRVYWNLDNPNSRGPYNGKLLLSMLKEPKWQGTSLDIFVTQQSKAAFDRSWLRIMRPEVLHFVKRCKFICVYDYSQGFTFPHCSNLETMEVRPLTSVMFTPEIPSLKELSLISSTLEQLKFSFRGLPQLKKLQLNDVNMSGLINGIDVPRLSVLVIKNSYGKLVGHLPSSLRFLEITESSIDDILGELPQLTKLSELRFSYLDDYTIEHLFKSIPPSVLFFYLSVVQNCELSNKPKFVDYPIDLSLLPAKVRLFNFEREKYSSNEQCEVCFDLRMNNGQYYQSELGWN</sequence>
<dbReference type="AlphaFoldDB" id="A0A9W6Z1H0"/>
<dbReference type="OrthoDB" id="676979at2759"/>
<gene>
    <name evidence="1" type="ORF">Amon01_000505300</name>
</gene>
<dbReference type="InterPro" id="IPR032675">
    <property type="entry name" value="LRR_dom_sf"/>
</dbReference>
<dbReference type="SUPFAM" id="SSF52047">
    <property type="entry name" value="RNI-like"/>
    <property type="match status" value="1"/>
</dbReference>
<comment type="caution">
    <text evidence="1">The sequence shown here is derived from an EMBL/GenBank/DDBJ whole genome shotgun (WGS) entry which is preliminary data.</text>
</comment>
<keyword evidence="2" id="KW-1185">Reference proteome</keyword>
<dbReference type="EMBL" id="BSXU01002642">
    <property type="protein sequence ID" value="GMG38957.1"/>
    <property type="molecule type" value="Genomic_DNA"/>
</dbReference>
<dbReference type="Gene3D" id="3.80.10.10">
    <property type="entry name" value="Ribonuclease Inhibitor"/>
    <property type="match status" value="1"/>
</dbReference>
<protein>
    <submittedName>
        <fullName evidence="1">Unnamed protein product</fullName>
    </submittedName>
</protein>
<name>A0A9W6Z1H0_AMBMO</name>
<dbReference type="Proteomes" id="UP001165063">
    <property type="component" value="Unassembled WGS sequence"/>
</dbReference>